<organism evidence="3 4">
    <name type="scientific">Actinoallomurus liliacearum</name>
    <dbReference type="NCBI Taxonomy" id="1080073"/>
    <lineage>
        <taxon>Bacteria</taxon>
        <taxon>Bacillati</taxon>
        <taxon>Actinomycetota</taxon>
        <taxon>Actinomycetes</taxon>
        <taxon>Streptosporangiales</taxon>
        <taxon>Thermomonosporaceae</taxon>
        <taxon>Actinoallomurus</taxon>
    </lineage>
</organism>
<dbReference type="EMBL" id="BAABHJ010000009">
    <property type="protein sequence ID" value="GAA4609804.1"/>
    <property type="molecule type" value="Genomic_DNA"/>
</dbReference>
<evidence type="ECO:0000256" key="2">
    <source>
        <dbReference type="SAM" id="SignalP"/>
    </source>
</evidence>
<reference evidence="4" key="1">
    <citation type="journal article" date="2019" name="Int. J. Syst. Evol. Microbiol.">
        <title>The Global Catalogue of Microorganisms (GCM) 10K type strain sequencing project: providing services to taxonomists for standard genome sequencing and annotation.</title>
        <authorList>
            <consortium name="The Broad Institute Genomics Platform"/>
            <consortium name="The Broad Institute Genome Sequencing Center for Infectious Disease"/>
            <person name="Wu L."/>
            <person name="Ma J."/>
        </authorList>
    </citation>
    <scope>NUCLEOTIDE SEQUENCE [LARGE SCALE GENOMIC DNA]</scope>
    <source>
        <strain evidence="4">JCM 17938</strain>
    </source>
</reference>
<protein>
    <recommendedName>
        <fullName evidence="5">Lipoprotein</fullName>
    </recommendedName>
</protein>
<keyword evidence="2" id="KW-0732">Signal</keyword>
<keyword evidence="4" id="KW-1185">Reference proteome</keyword>
<dbReference type="Proteomes" id="UP001500212">
    <property type="component" value="Unassembled WGS sequence"/>
</dbReference>
<gene>
    <name evidence="3" type="ORF">GCM10023195_39830</name>
</gene>
<evidence type="ECO:0000256" key="1">
    <source>
        <dbReference type="SAM" id="MobiDB-lite"/>
    </source>
</evidence>
<comment type="caution">
    <text evidence="3">The sequence shown here is derived from an EMBL/GenBank/DDBJ whole genome shotgun (WGS) entry which is preliminary data.</text>
</comment>
<name>A0ABP8TLZ1_9ACTN</name>
<sequence length="153" mass="15947">MRLTTLVWCLMLAATGCGTGTNCAAILRPSTVVFIVKADLPAGTGGTVSVWACVDKRCRTSFDLPVTGDLRVVVAAPDLTRPVTVPVALRVYRTGNRLIFAGARRVRVRRDPSHPGPCEDAYTATLVASRSGGLQLAPTPQPPAPGPVTPAAG</sequence>
<evidence type="ECO:0000313" key="3">
    <source>
        <dbReference type="EMBL" id="GAA4609804.1"/>
    </source>
</evidence>
<accession>A0ABP8TLZ1</accession>
<feature type="compositionally biased region" description="Pro residues" evidence="1">
    <location>
        <begin position="139"/>
        <end position="153"/>
    </location>
</feature>
<evidence type="ECO:0000313" key="4">
    <source>
        <dbReference type="Proteomes" id="UP001500212"/>
    </source>
</evidence>
<proteinExistence type="predicted"/>
<dbReference type="RefSeq" id="WP_345356101.1">
    <property type="nucleotide sequence ID" value="NZ_BAABHJ010000009.1"/>
</dbReference>
<feature type="signal peptide" evidence="2">
    <location>
        <begin position="1"/>
        <end position="24"/>
    </location>
</feature>
<dbReference type="PROSITE" id="PS51257">
    <property type="entry name" value="PROKAR_LIPOPROTEIN"/>
    <property type="match status" value="1"/>
</dbReference>
<evidence type="ECO:0008006" key="5">
    <source>
        <dbReference type="Google" id="ProtNLM"/>
    </source>
</evidence>
<feature type="chain" id="PRO_5047245598" description="Lipoprotein" evidence="2">
    <location>
        <begin position="25"/>
        <end position="153"/>
    </location>
</feature>
<feature type="region of interest" description="Disordered" evidence="1">
    <location>
        <begin position="132"/>
        <end position="153"/>
    </location>
</feature>